<keyword evidence="3 6" id="KW-0808">Transferase</keyword>
<evidence type="ECO:0000256" key="6">
    <source>
        <dbReference type="RuleBase" id="RU004466"/>
    </source>
</evidence>
<keyword evidence="9" id="KW-1185">Reference proteome</keyword>
<proteinExistence type="inferred from homology"/>
<evidence type="ECO:0000313" key="8">
    <source>
        <dbReference type="EMBL" id="QWC15477.1"/>
    </source>
</evidence>
<dbReference type="PROSITE" id="PS00723">
    <property type="entry name" value="POLYPRENYL_SYNTHASE_1"/>
    <property type="match status" value="1"/>
</dbReference>
<gene>
    <name evidence="8" type="ORF">KKR89_14415</name>
</gene>
<dbReference type="InterPro" id="IPR033749">
    <property type="entry name" value="Polyprenyl_synt_CS"/>
</dbReference>
<reference evidence="8 9" key="1">
    <citation type="submission" date="2021-05" db="EMBL/GenBank/DDBJ databases">
        <title>Novel species in genus Cellulomonas.</title>
        <authorList>
            <person name="Zhang G."/>
        </authorList>
    </citation>
    <scope>NUCLEOTIDE SEQUENCE [LARGE SCALE GENOMIC DNA]</scope>
    <source>
        <strain evidence="9">zg-ZUI157</strain>
    </source>
</reference>
<keyword evidence="4" id="KW-0479">Metal-binding</keyword>
<evidence type="ECO:0000313" key="9">
    <source>
        <dbReference type="Proteomes" id="UP000679335"/>
    </source>
</evidence>
<dbReference type="PANTHER" id="PTHR12001">
    <property type="entry name" value="GERANYLGERANYL PYROPHOSPHATE SYNTHASE"/>
    <property type="match status" value="1"/>
</dbReference>
<dbReference type="RefSeq" id="WP_208196044.1">
    <property type="nucleotide sequence ID" value="NZ_CP076023.1"/>
</dbReference>
<evidence type="ECO:0000256" key="2">
    <source>
        <dbReference type="ARBA" id="ARBA00006706"/>
    </source>
</evidence>
<dbReference type="Proteomes" id="UP000679335">
    <property type="component" value="Chromosome"/>
</dbReference>
<feature type="region of interest" description="Disordered" evidence="7">
    <location>
        <begin position="1"/>
        <end position="38"/>
    </location>
</feature>
<name>A0ABX8GH56_9CELL</name>
<evidence type="ECO:0000256" key="4">
    <source>
        <dbReference type="ARBA" id="ARBA00022723"/>
    </source>
</evidence>
<accession>A0ABX8GH56</accession>
<feature type="compositionally biased region" description="Polar residues" evidence="7">
    <location>
        <begin position="1"/>
        <end position="16"/>
    </location>
</feature>
<dbReference type="Pfam" id="PF00348">
    <property type="entry name" value="polyprenyl_synt"/>
    <property type="match status" value="1"/>
</dbReference>
<comment type="similarity">
    <text evidence="2 6">Belongs to the FPP/GGPP synthase family.</text>
</comment>
<dbReference type="Gene3D" id="1.10.600.10">
    <property type="entry name" value="Farnesyl Diphosphate Synthase"/>
    <property type="match status" value="1"/>
</dbReference>
<dbReference type="InterPro" id="IPR008949">
    <property type="entry name" value="Isoprenoid_synthase_dom_sf"/>
</dbReference>
<keyword evidence="5" id="KW-0460">Magnesium</keyword>
<organism evidence="8 9">
    <name type="scientific">Cellulomonas dongxiuzhuiae</name>
    <dbReference type="NCBI Taxonomy" id="2819979"/>
    <lineage>
        <taxon>Bacteria</taxon>
        <taxon>Bacillati</taxon>
        <taxon>Actinomycetota</taxon>
        <taxon>Actinomycetes</taxon>
        <taxon>Micrococcales</taxon>
        <taxon>Cellulomonadaceae</taxon>
        <taxon>Cellulomonas</taxon>
    </lineage>
</organism>
<dbReference type="SUPFAM" id="SSF48576">
    <property type="entry name" value="Terpenoid synthases"/>
    <property type="match status" value="1"/>
</dbReference>
<evidence type="ECO:0000256" key="3">
    <source>
        <dbReference type="ARBA" id="ARBA00022679"/>
    </source>
</evidence>
<comment type="cofactor">
    <cofactor evidence="1">
        <name>Mg(2+)</name>
        <dbReference type="ChEBI" id="CHEBI:18420"/>
    </cofactor>
</comment>
<dbReference type="InterPro" id="IPR000092">
    <property type="entry name" value="Polyprenyl_synt"/>
</dbReference>
<dbReference type="EMBL" id="CP076023">
    <property type="protein sequence ID" value="QWC15477.1"/>
    <property type="molecule type" value="Genomic_DNA"/>
</dbReference>
<dbReference type="PANTHER" id="PTHR12001:SF85">
    <property type="entry name" value="SHORT CHAIN ISOPRENYL DIPHOSPHATE SYNTHASE"/>
    <property type="match status" value="1"/>
</dbReference>
<feature type="compositionally biased region" description="Low complexity" evidence="7">
    <location>
        <begin position="17"/>
        <end position="38"/>
    </location>
</feature>
<evidence type="ECO:0000256" key="7">
    <source>
        <dbReference type="SAM" id="MobiDB-lite"/>
    </source>
</evidence>
<evidence type="ECO:0000256" key="5">
    <source>
        <dbReference type="ARBA" id="ARBA00022842"/>
    </source>
</evidence>
<evidence type="ECO:0000256" key="1">
    <source>
        <dbReference type="ARBA" id="ARBA00001946"/>
    </source>
</evidence>
<dbReference type="SFLD" id="SFLDS00005">
    <property type="entry name" value="Isoprenoid_Synthase_Type_I"/>
    <property type="match status" value="1"/>
</dbReference>
<sequence length="393" mass="39997">MSQTSERGQPGATRSSPAPVTATTPAGAPAAGAPATGAPAAGAALAHGVEHVTDAAGRILRDLVGEQRRRAVAFDPACADLWQDLDAVTGGKLLRPRLVAAAYLGLGGTDLVAAAHVAAAHELLHTAMVVHDDVLDHDEVRRGHPNVAGRTRARLTADGVPRAAVDQQVGAAALLAGDAALAQAFGLLATGAVPPARLGELVRLLADGVATTVSGELLDVRGALAVPSDVDAVLVAELKTAVYSFRVPLESGAVLADAPGVARAVLAGVGTALGVAYQLVDDELGTMGDPALTGKSVLSDLREGKRTELLRVAWQRADPRQAALLDTHVGRADLDDSGAHAVVDVLHDTGAVEDVRALARRSADIARTLATHLPEPLATYLAGVVDDLAGRAR</sequence>
<protein>
    <submittedName>
        <fullName evidence="8">Polyprenyl synthetase family protein</fullName>
    </submittedName>
</protein>